<gene>
    <name evidence="2" type="ORF">NDU88_001406</name>
</gene>
<dbReference type="EMBL" id="JANPWB010000016">
    <property type="protein sequence ID" value="KAJ1081223.1"/>
    <property type="molecule type" value="Genomic_DNA"/>
</dbReference>
<comment type="caution">
    <text evidence="2">The sequence shown here is derived from an EMBL/GenBank/DDBJ whole genome shotgun (WGS) entry which is preliminary data.</text>
</comment>
<evidence type="ECO:0000256" key="1">
    <source>
        <dbReference type="SAM" id="MobiDB-lite"/>
    </source>
</evidence>
<dbReference type="Proteomes" id="UP001066276">
    <property type="component" value="Chromosome 12"/>
</dbReference>
<sequence>MFGGHRSSSLVKSPGPAGPAPNARSTRAGLRLHHPGRAQHAAPPARRSQPNLPLSARSDAPSPPIKGTPQLVPPLLSSAASRSVSSPSPGRPALKPSFFLGPSHDAPQLSSQGVHAKRVLKFALSLR</sequence>
<name>A0AAV7KYI8_PLEWA</name>
<proteinExistence type="predicted"/>
<dbReference type="AlphaFoldDB" id="A0AAV7KYI8"/>
<evidence type="ECO:0000313" key="3">
    <source>
        <dbReference type="Proteomes" id="UP001066276"/>
    </source>
</evidence>
<feature type="compositionally biased region" description="Polar residues" evidence="1">
    <location>
        <begin position="1"/>
        <end position="11"/>
    </location>
</feature>
<reference evidence="2" key="1">
    <citation type="journal article" date="2022" name="bioRxiv">
        <title>Sequencing and chromosome-scale assembly of the giantPleurodeles waltlgenome.</title>
        <authorList>
            <person name="Brown T."/>
            <person name="Elewa A."/>
            <person name="Iarovenko S."/>
            <person name="Subramanian E."/>
            <person name="Araus A.J."/>
            <person name="Petzold A."/>
            <person name="Susuki M."/>
            <person name="Suzuki K.-i.T."/>
            <person name="Hayashi T."/>
            <person name="Toyoda A."/>
            <person name="Oliveira C."/>
            <person name="Osipova E."/>
            <person name="Leigh N.D."/>
            <person name="Simon A."/>
            <person name="Yun M.H."/>
        </authorList>
    </citation>
    <scope>NUCLEOTIDE SEQUENCE</scope>
    <source>
        <strain evidence="2">20211129_DDA</strain>
        <tissue evidence="2">Liver</tissue>
    </source>
</reference>
<feature type="region of interest" description="Disordered" evidence="1">
    <location>
        <begin position="1"/>
        <end position="114"/>
    </location>
</feature>
<evidence type="ECO:0000313" key="2">
    <source>
        <dbReference type="EMBL" id="KAJ1081223.1"/>
    </source>
</evidence>
<organism evidence="2 3">
    <name type="scientific">Pleurodeles waltl</name>
    <name type="common">Iberian ribbed newt</name>
    <dbReference type="NCBI Taxonomy" id="8319"/>
    <lineage>
        <taxon>Eukaryota</taxon>
        <taxon>Metazoa</taxon>
        <taxon>Chordata</taxon>
        <taxon>Craniata</taxon>
        <taxon>Vertebrata</taxon>
        <taxon>Euteleostomi</taxon>
        <taxon>Amphibia</taxon>
        <taxon>Batrachia</taxon>
        <taxon>Caudata</taxon>
        <taxon>Salamandroidea</taxon>
        <taxon>Salamandridae</taxon>
        <taxon>Pleurodelinae</taxon>
        <taxon>Pleurodeles</taxon>
    </lineage>
</organism>
<protein>
    <submittedName>
        <fullName evidence="2">Uncharacterized protein</fullName>
    </submittedName>
</protein>
<keyword evidence="3" id="KW-1185">Reference proteome</keyword>
<accession>A0AAV7KYI8</accession>
<feature type="compositionally biased region" description="Low complexity" evidence="1">
    <location>
        <begin position="73"/>
        <end position="93"/>
    </location>
</feature>